<evidence type="ECO:0000313" key="2">
    <source>
        <dbReference type="Proteomes" id="UP000515140"/>
    </source>
</evidence>
<feature type="region of interest" description="Disordered" evidence="1">
    <location>
        <begin position="1"/>
        <end position="26"/>
    </location>
</feature>
<gene>
    <name evidence="3" type="primary">LOC110209688</name>
</gene>
<keyword evidence="2" id="KW-1185">Reference proteome</keyword>
<protein>
    <submittedName>
        <fullName evidence="3">Basic proline-rich protein-like isoform X2</fullName>
    </submittedName>
</protein>
<dbReference type="RefSeq" id="XP_020843962.1">
    <property type="nucleotide sequence ID" value="XM_020988303.1"/>
</dbReference>
<evidence type="ECO:0000313" key="3">
    <source>
        <dbReference type="RefSeq" id="XP_020843962.1"/>
    </source>
</evidence>
<sequence length="171" mass="17329">MRTRTPSPPAPPLRDSPFCSPLSLPAGHTLAPVAARHVFRFSPPPRGNVPKGCVRIASSSPRPSDDGRMWVGPRPAGGRRAGPAPASSGARAPNSAPSGSGGHVGLASVPARPEARPPQPRSGRSPASGAPRTRPPRVRWGSPASAEEDPACPTPPQPSPSPAGRRGAGSA</sequence>
<dbReference type="Proteomes" id="UP000515140">
    <property type="component" value="Unplaced"/>
</dbReference>
<reference evidence="3" key="1">
    <citation type="submission" date="2025-08" db="UniProtKB">
        <authorList>
            <consortium name="RefSeq"/>
        </authorList>
    </citation>
    <scope>IDENTIFICATION</scope>
    <source>
        <tissue evidence="3">Spleen</tissue>
    </source>
</reference>
<name>A0A6P5KH86_PHACI</name>
<evidence type="ECO:0000256" key="1">
    <source>
        <dbReference type="SAM" id="MobiDB-lite"/>
    </source>
</evidence>
<feature type="compositionally biased region" description="Pro residues" evidence="1">
    <location>
        <begin position="152"/>
        <end position="161"/>
    </location>
</feature>
<feature type="region of interest" description="Disordered" evidence="1">
    <location>
        <begin position="40"/>
        <end position="171"/>
    </location>
</feature>
<dbReference type="AlphaFoldDB" id="A0A6P5KH86"/>
<accession>A0A6P5KH86</accession>
<feature type="compositionally biased region" description="Pro residues" evidence="1">
    <location>
        <begin position="1"/>
        <end position="14"/>
    </location>
</feature>
<organism evidence="2 3">
    <name type="scientific">Phascolarctos cinereus</name>
    <name type="common">Koala</name>
    <dbReference type="NCBI Taxonomy" id="38626"/>
    <lineage>
        <taxon>Eukaryota</taxon>
        <taxon>Metazoa</taxon>
        <taxon>Chordata</taxon>
        <taxon>Craniata</taxon>
        <taxon>Vertebrata</taxon>
        <taxon>Euteleostomi</taxon>
        <taxon>Mammalia</taxon>
        <taxon>Metatheria</taxon>
        <taxon>Diprotodontia</taxon>
        <taxon>Phascolarctidae</taxon>
        <taxon>Phascolarctos</taxon>
    </lineage>
</organism>
<dbReference type="GeneID" id="110209688"/>
<proteinExistence type="predicted"/>
<feature type="compositionally biased region" description="Low complexity" evidence="1">
    <location>
        <begin position="72"/>
        <end position="98"/>
    </location>
</feature>